<accession>A0A075WEC3</accession>
<dbReference type="Proteomes" id="UP000028501">
    <property type="component" value="Chromosome"/>
</dbReference>
<dbReference type="GO" id="GO:0046933">
    <property type="term" value="F:proton-transporting ATP synthase activity, rotational mechanism"/>
    <property type="evidence" value="ECO:0007669"/>
    <property type="project" value="UniProtKB-UniRule"/>
</dbReference>
<dbReference type="Gene3D" id="1.10.287.3240">
    <property type="match status" value="1"/>
</dbReference>
<evidence type="ECO:0000313" key="13">
    <source>
        <dbReference type="Proteomes" id="UP000028501"/>
    </source>
</evidence>
<dbReference type="KEGG" id="afg:AFULGI_00012670"/>
<dbReference type="GO" id="GO:0016787">
    <property type="term" value="F:hydrolase activity"/>
    <property type="evidence" value="ECO:0007669"/>
    <property type="project" value="UniProtKB-KW"/>
</dbReference>
<keyword evidence="12" id="KW-0378">Hydrolase</keyword>
<keyword evidence="6 10" id="KW-0406">Ion transport</keyword>
<comment type="subunit">
    <text evidence="10">Has multiple subunits with at least A(3), B(3), C, D, E, F, H, I and proteolipid K(x).</text>
</comment>
<evidence type="ECO:0000256" key="2">
    <source>
        <dbReference type="ARBA" id="ARBA00005850"/>
    </source>
</evidence>
<evidence type="ECO:0000313" key="12">
    <source>
        <dbReference type="EMBL" id="AIG98042.1"/>
    </source>
</evidence>
<dbReference type="AlphaFoldDB" id="A0A075WEC3"/>
<feature type="coiled-coil region" evidence="11">
    <location>
        <begin position="138"/>
        <end position="172"/>
    </location>
</feature>
<dbReference type="NCBIfam" id="TIGR00309">
    <property type="entry name" value="V_ATPase_subD"/>
    <property type="match status" value="1"/>
</dbReference>
<keyword evidence="5 10" id="KW-0375">Hydrogen ion transport</keyword>
<evidence type="ECO:0000256" key="9">
    <source>
        <dbReference type="ARBA" id="ARBA00059506"/>
    </source>
</evidence>
<dbReference type="RefSeq" id="WP_010878664.1">
    <property type="nucleotide sequence ID" value="NZ_CP006577.1"/>
</dbReference>
<dbReference type="GO" id="GO:0005524">
    <property type="term" value="F:ATP binding"/>
    <property type="evidence" value="ECO:0007669"/>
    <property type="project" value="UniProtKB-UniRule"/>
</dbReference>
<evidence type="ECO:0000256" key="8">
    <source>
        <dbReference type="ARBA" id="ARBA00023310"/>
    </source>
</evidence>
<dbReference type="EMBL" id="CP006577">
    <property type="protein sequence ID" value="AIG98042.1"/>
    <property type="molecule type" value="Genomic_DNA"/>
</dbReference>
<evidence type="ECO:0000256" key="6">
    <source>
        <dbReference type="ARBA" id="ARBA00023065"/>
    </source>
</evidence>
<dbReference type="Pfam" id="PF01813">
    <property type="entry name" value="ATP-synt_D"/>
    <property type="match status" value="1"/>
</dbReference>
<comment type="function">
    <text evidence="9 10">Component of the A-type ATP synthase that produces ATP from ADP in the presence of a proton gradient across the membrane.</text>
</comment>
<proteinExistence type="inferred from homology"/>
<keyword evidence="3 10" id="KW-0813">Transport</keyword>
<keyword evidence="8 10" id="KW-0066">ATP synthesis</keyword>
<dbReference type="FunFam" id="1.10.287.3240:FF:000007">
    <property type="entry name" value="V-type ATP synthase subunit D"/>
    <property type="match status" value="1"/>
</dbReference>
<comment type="subcellular location">
    <subcellularLocation>
        <location evidence="1 10">Cell membrane</location>
        <topology evidence="1 10">Peripheral membrane protein</topology>
    </subcellularLocation>
</comment>
<evidence type="ECO:0000256" key="7">
    <source>
        <dbReference type="ARBA" id="ARBA00023136"/>
    </source>
</evidence>
<evidence type="ECO:0000256" key="4">
    <source>
        <dbReference type="ARBA" id="ARBA00022475"/>
    </source>
</evidence>
<dbReference type="GeneID" id="24794774"/>
<evidence type="ECO:0000256" key="3">
    <source>
        <dbReference type="ARBA" id="ARBA00022448"/>
    </source>
</evidence>
<keyword evidence="11" id="KW-0175">Coiled coil</keyword>
<dbReference type="PANTHER" id="PTHR11671">
    <property type="entry name" value="V-TYPE ATP SYNTHASE SUBUNIT D"/>
    <property type="match status" value="1"/>
</dbReference>
<sequence>MAEVQPTRMELIKLRRRIKMATRGHALLKMKRDGLIMEFRQLLEEAKEVIGGMVQKYEKAQSKLALAIAVDGIVAVRSIALSCCQIPPEFSMKRKNIMGVVVPVIKREPIRKKPTERGYGILSTSTRVDEAVEAYEELVDAVLEVAEIETTLRKLIEEIERTKRRVNALEYRVIPTMEELAKFISFKLEEMDRENIIRLKKLKMKKAKS</sequence>
<dbReference type="HAMAP" id="MF_00271">
    <property type="entry name" value="ATP_synth_D_arch"/>
    <property type="match status" value="1"/>
</dbReference>
<dbReference type="InterPro" id="IPR002699">
    <property type="entry name" value="V_ATPase_D"/>
</dbReference>
<evidence type="ECO:0000256" key="1">
    <source>
        <dbReference type="ARBA" id="ARBA00004202"/>
    </source>
</evidence>
<dbReference type="NCBIfam" id="NF001542">
    <property type="entry name" value="PRK00373.1-1"/>
    <property type="match status" value="1"/>
</dbReference>
<organism evidence="12 13">
    <name type="scientific">Archaeoglobus fulgidus DSM 8774</name>
    <dbReference type="NCBI Taxonomy" id="1344584"/>
    <lineage>
        <taxon>Archaea</taxon>
        <taxon>Methanobacteriati</taxon>
        <taxon>Methanobacteriota</taxon>
        <taxon>Archaeoglobi</taxon>
        <taxon>Archaeoglobales</taxon>
        <taxon>Archaeoglobaceae</taxon>
        <taxon>Archaeoglobus</taxon>
    </lineage>
</organism>
<dbReference type="GO" id="GO:0005886">
    <property type="term" value="C:plasma membrane"/>
    <property type="evidence" value="ECO:0007669"/>
    <property type="project" value="UniProtKB-SubCell"/>
</dbReference>
<dbReference type="GO" id="GO:0042777">
    <property type="term" value="P:proton motive force-driven plasma membrane ATP synthesis"/>
    <property type="evidence" value="ECO:0007669"/>
    <property type="project" value="UniProtKB-UniRule"/>
</dbReference>
<keyword evidence="4 10" id="KW-1003">Cell membrane</keyword>
<reference evidence="12 13" key="1">
    <citation type="submission" date="2013-07" db="EMBL/GenBank/DDBJ databases">
        <title>Genome of Archaeoglobus fulgidus.</title>
        <authorList>
            <person name="Fiebig A."/>
            <person name="Birkeland N.-K."/>
        </authorList>
    </citation>
    <scope>NUCLEOTIDE SEQUENCE [LARGE SCALE GENOMIC DNA]</scope>
    <source>
        <strain evidence="12 13">DSM 8774</strain>
    </source>
</reference>
<dbReference type="HOGENOM" id="CLU_069688_2_1_2"/>
<evidence type="ECO:0000256" key="10">
    <source>
        <dbReference type="HAMAP-Rule" id="MF_00271"/>
    </source>
</evidence>
<protein>
    <recommendedName>
        <fullName evidence="10">A-type ATP synthase subunit D</fullName>
    </recommendedName>
</protein>
<comment type="similarity">
    <text evidence="2 10">Belongs to the V-ATPase D subunit family.</text>
</comment>
<keyword evidence="7 10" id="KW-0472">Membrane</keyword>
<evidence type="ECO:0000256" key="11">
    <source>
        <dbReference type="SAM" id="Coils"/>
    </source>
</evidence>
<name>A0A075WEC3_ARCFL</name>
<gene>
    <name evidence="10" type="primary">atpD</name>
    <name evidence="12" type="ORF">AFULGI_00012670</name>
</gene>
<evidence type="ECO:0000256" key="5">
    <source>
        <dbReference type="ARBA" id="ARBA00022781"/>
    </source>
</evidence>
<dbReference type="SMR" id="A0A075WEC3"/>
<dbReference type="GO" id="GO:0046961">
    <property type="term" value="F:proton-transporting ATPase activity, rotational mechanism"/>
    <property type="evidence" value="ECO:0007669"/>
    <property type="project" value="InterPro"/>
</dbReference>